<comment type="similarity">
    <text evidence="2">Belongs to the glycosyltransferase 29 family.</text>
</comment>
<reference evidence="11 12" key="1">
    <citation type="journal article" date="2011" name="Science">
        <title>The Selaginella genome identifies genetic changes associated with the evolution of vascular plants.</title>
        <authorList>
            <person name="Banks J.A."/>
            <person name="Nishiyama T."/>
            <person name="Hasebe M."/>
            <person name="Bowman J.L."/>
            <person name="Gribskov M."/>
            <person name="dePamphilis C."/>
            <person name="Albert V.A."/>
            <person name="Aono N."/>
            <person name="Aoyama T."/>
            <person name="Ambrose B.A."/>
            <person name="Ashton N.W."/>
            <person name="Axtell M.J."/>
            <person name="Barker E."/>
            <person name="Barker M.S."/>
            <person name="Bennetzen J.L."/>
            <person name="Bonawitz N.D."/>
            <person name="Chapple C."/>
            <person name="Cheng C."/>
            <person name="Correa L.G."/>
            <person name="Dacre M."/>
            <person name="DeBarry J."/>
            <person name="Dreyer I."/>
            <person name="Elias M."/>
            <person name="Engstrom E.M."/>
            <person name="Estelle M."/>
            <person name="Feng L."/>
            <person name="Finet C."/>
            <person name="Floyd S.K."/>
            <person name="Frommer W.B."/>
            <person name="Fujita T."/>
            <person name="Gramzow L."/>
            <person name="Gutensohn M."/>
            <person name="Harholt J."/>
            <person name="Hattori M."/>
            <person name="Heyl A."/>
            <person name="Hirai T."/>
            <person name="Hiwatashi Y."/>
            <person name="Ishikawa M."/>
            <person name="Iwata M."/>
            <person name="Karol K.G."/>
            <person name="Koehler B."/>
            <person name="Kolukisaoglu U."/>
            <person name="Kubo M."/>
            <person name="Kurata T."/>
            <person name="Lalonde S."/>
            <person name="Li K."/>
            <person name="Li Y."/>
            <person name="Litt A."/>
            <person name="Lyons E."/>
            <person name="Manning G."/>
            <person name="Maruyama T."/>
            <person name="Michael T.P."/>
            <person name="Mikami K."/>
            <person name="Miyazaki S."/>
            <person name="Morinaga S."/>
            <person name="Murata T."/>
            <person name="Mueller-Roeber B."/>
            <person name="Nelson D.R."/>
            <person name="Obara M."/>
            <person name="Oguri Y."/>
            <person name="Olmstead R.G."/>
            <person name="Onodera N."/>
            <person name="Petersen B.L."/>
            <person name="Pils B."/>
            <person name="Prigge M."/>
            <person name="Rensing S.A."/>
            <person name="Riano-Pachon D.M."/>
            <person name="Roberts A.W."/>
            <person name="Sato Y."/>
            <person name="Scheller H.V."/>
            <person name="Schulz B."/>
            <person name="Schulz C."/>
            <person name="Shakirov E.V."/>
            <person name="Shibagaki N."/>
            <person name="Shinohara N."/>
            <person name="Shippen D.E."/>
            <person name="Soerensen I."/>
            <person name="Sotooka R."/>
            <person name="Sugimoto N."/>
            <person name="Sugita M."/>
            <person name="Sumikawa N."/>
            <person name="Tanurdzic M."/>
            <person name="Theissen G."/>
            <person name="Ulvskov P."/>
            <person name="Wakazuki S."/>
            <person name="Weng J.K."/>
            <person name="Willats W.W."/>
            <person name="Wipf D."/>
            <person name="Wolf P.G."/>
            <person name="Yang L."/>
            <person name="Zimmer A.D."/>
            <person name="Zhu Q."/>
            <person name="Mitros T."/>
            <person name="Hellsten U."/>
            <person name="Loque D."/>
            <person name="Otillar R."/>
            <person name="Salamov A."/>
            <person name="Schmutz J."/>
            <person name="Shapiro H."/>
            <person name="Lindquist E."/>
            <person name="Lucas S."/>
            <person name="Rokhsar D."/>
            <person name="Grigoriev I.V."/>
        </authorList>
    </citation>
    <scope>NUCLEOTIDE SEQUENCE [LARGE SCALE GENOMIC DNA]</scope>
</reference>
<dbReference type="Proteomes" id="UP000001514">
    <property type="component" value="Unassembled WGS sequence"/>
</dbReference>
<protein>
    <submittedName>
        <fullName evidence="11">Glycosyltransferase, CAZy family GT29</fullName>
    </submittedName>
</protein>
<dbReference type="CDD" id="cd19952">
    <property type="entry name" value="GT29"/>
    <property type="match status" value="1"/>
</dbReference>
<dbReference type="InterPro" id="IPR001675">
    <property type="entry name" value="Glyco_trans_29"/>
</dbReference>
<evidence type="ECO:0000256" key="8">
    <source>
        <dbReference type="ARBA" id="ARBA00023034"/>
    </source>
</evidence>
<comment type="subcellular location">
    <subcellularLocation>
        <location evidence="1">Golgi apparatus membrane</location>
        <topology evidence="1">Single-pass type II membrane protein</topology>
    </subcellularLocation>
</comment>
<keyword evidence="6" id="KW-0735">Signal-anchor</keyword>
<evidence type="ECO:0000256" key="6">
    <source>
        <dbReference type="ARBA" id="ARBA00022968"/>
    </source>
</evidence>
<evidence type="ECO:0000256" key="3">
    <source>
        <dbReference type="ARBA" id="ARBA00022676"/>
    </source>
</evidence>
<dbReference type="AlphaFoldDB" id="D8R1H4"/>
<keyword evidence="9" id="KW-0472">Membrane</keyword>
<accession>D8R1H4</accession>
<keyword evidence="8" id="KW-0333">Golgi apparatus</keyword>
<dbReference type="InterPro" id="IPR044782">
    <property type="entry name" value="SIA1/STLP5"/>
</dbReference>
<evidence type="ECO:0000256" key="5">
    <source>
        <dbReference type="ARBA" id="ARBA00022692"/>
    </source>
</evidence>
<dbReference type="Gene3D" id="3.90.1480.20">
    <property type="entry name" value="Glycosyl transferase family 29"/>
    <property type="match status" value="1"/>
</dbReference>
<proteinExistence type="inferred from homology"/>
<evidence type="ECO:0000256" key="1">
    <source>
        <dbReference type="ARBA" id="ARBA00004323"/>
    </source>
</evidence>
<dbReference type="Pfam" id="PF00777">
    <property type="entry name" value="Glyco_transf_29"/>
    <property type="match status" value="1"/>
</dbReference>
<dbReference type="GO" id="GO:0005794">
    <property type="term" value="C:Golgi apparatus"/>
    <property type="evidence" value="ECO:0000318"/>
    <property type="project" value="GO_Central"/>
</dbReference>
<evidence type="ECO:0000313" key="12">
    <source>
        <dbReference type="Proteomes" id="UP000001514"/>
    </source>
</evidence>
<dbReference type="Gramene" id="EFJ33893">
    <property type="protein sequence ID" value="EFJ33893"/>
    <property type="gene ID" value="SELMODRAFT_406168"/>
</dbReference>
<dbReference type="HOGENOM" id="CLU_039790_0_0_1"/>
<evidence type="ECO:0000256" key="4">
    <source>
        <dbReference type="ARBA" id="ARBA00022679"/>
    </source>
</evidence>
<dbReference type="PANTHER" id="PTHR47486">
    <property type="entry name" value="SIALYLTRANSFERASE-LIKE PROTEIN 1"/>
    <property type="match status" value="1"/>
</dbReference>
<evidence type="ECO:0000313" key="11">
    <source>
        <dbReference type="EMBL" id="EFJ33893.1"/>
    </source>
</evidence>
<dbReference type="GO" id="GO:0009860">
    <property type="term" value="P:pollen tube growth"/>
    <property type="evidence" value="ECO:0007669"/>
    <property type="project" value="InterPro"/>
</dbReference>
<dbReference type="InterPro" id="IPR038578">
    <property type="entry name" value="GT29-like_sf"/>
</dbReference>
<keyword evidence="7" id="KW-1133">Transmembrane helix</keyword>
<dbReference type="InParanoid" id="D8R1H4"/>
<dbReference type="STRING" id="88036.D8R1H4"/>
<dbReference type="KEGG" id="smo:SELMODRAFT_406168"/>
<dbReference type="EMBL" id="GL377570">
    <property type="protein sequence ID" value="EFJ33893.1"/>
    <property type="molecule type" value="Genomic_DNA"/>
</dbReference>
<gene>
    <name evidence="11" type="primary">GT29C1</name>
    <name evidence="11" type="ORF">SELMODRAFT_406168</name>
</gene>
<keyword evidence="10" id="KW-0325">Glycoprotein</keyword>
<evidence type="ECO:0000256" key="7">
    <source>
        <dbReference type="ARBA" id="ARBA00022989"/>
    </source>
</evidence>
<dbReference type="GO" id="GO:0008373">
    <property type="term" value="F:sialyltransferase activity"/>
    <property type="evidence" value="ECO:0007669"/>
    <property type="project" value="InterPro"/>
</dbReference>
<dbReference type="GO" id="GO:0000139">
    <property type="term" value="C:Golgi membrane"/>
    <property type="evidence" value="ECO:0007669"/>
    <property type="project" value="UniProtKB-SubCell"/>
</dbReference>
<organism evidence="12">
    <name type="scientific">Selaginella moellendorffii</name>
    <name type="common">Spikemoss</name>
    <dbReference type="NCBI Taxonomy" id="88036"/>
    <lineage>
        <taxon>Eukaryota</taxon>
        <taxon>Viridiplantae</taxon>
        <taxon>Streptophyta</taxon>
        <taxon>Embryophyta</taxon>
        <taxon>Tracheophyta</taxon>
        <taxon>Lycopodiopsida</taxon>
        <taxon>Selaginellales</taxon>
        <taxon>Selaginellaceae</taxon>
        <taxon>Selaginella</taxon>
    </lineage>
</organism>
<dbReference type="FunCoup" id="D8R1H4">
    <property type="interactions" value="1236"/>
</dbReference>
<keyword evidence="4 11" id="KW-0808">Transferase</keyword>
<keyword evidence="3" id="KW-0328">Glycosyltransferase</keyword>
<evidence type="ECO:0000256" key="9">
    <source>
        <dbReference type="ARBA" id="ARBA00023136"/>
    </source>
</evidence>
<dbReference type="GO" id="GO:0009846">
    <property type="term" value="P:pollen germination"/>
    <property type="evidence" value="ECO:0007669"/>
    <property type="project" value="InterPro"/>
</dbReference>
<name>D8R1H4_SELML</name>
<evidence type="ECO:0000256" key="10">
    <source>
        <dbReference type="ARBA" id="ARBA00023180"/>
    </source>
</evidence>
<dbReference type="OMA" id="MAVGHIA"/>
<dbReference type="eggNOG" id="KOG2692">
    <property type="taxonomic scope" value="Eukaryota"/>
</dbReference>
<evidence type="ECO:0000256" key="2">
    <source>
        <dbReference type="ARBA" id="ARBA00006003"/>
    </source>
</evidence>
<keyword evidence="5" id="KW-0812">Transmembrane</keyword>
<dbReference type="PANTHER" id="PTHR47486:SF1">
    <property type="entry name" value="SIALYLTRANSFERASE-LIKE PROTEIN 1"/>
    <property type="match status" value="1"/>
</dbReference>
<keyword evidence="12" id="KW-1185">Reference proteome</keyword>
<sequence>MRGKKWAWIDCNREGCLQDRAEISGGNKYLQVYSVQRNEQFKIYEPLEYEFDVCETLLLWEQYRNVTTILTREYLDARPGGWMDYAAKRIAQLGAANCSNRSLCEEHLELILPPKPPFWPRQFRTCAVVGNSGDLLKTEFGKVIDAHDIVIRDNEAPVTTKYAKHVGMKRSFRLMAHGVVRNLLEVATGSDDEVLIIKSVIHRDFNAKIKLLPNPVYLFQGVVFRRGAKGTGIKSLELALSMCNSVDMYGFTGHNPLQGRAYYQLLECLGTMRLHSPMREARKQDWSVIPTRPTVNAAYYAAMGLKRKPGKDQGAFKNCKVWGSSSRNGRLSGSKDMSETRKNSNYAKWEKTSVNSLRSEAQHHYRAMEGVTMYKIDGNKLEDLVCIRPQQLAVRHYGSGKKLTGSSRPSSPAAMACIGLFLLARASEEINHAAAVISEQGKPVVHSGAEDLVRNFEQTSVATRS</sequence>